<evidence type="ECO:0000259" key="2">
    <source>
        <dbReference type="PROSITE" id="PS51186"/>
    </source>
</evidence>
<dbReference type="PROSITE" id="PS51186">
    <property type="entry name" value="GNAT"/>
    <property type="match status" value="1"/>
</dbReference>
<name>A0A1L8QU38_9ENTE</name>
<organism evidence="4 5">
    <name type="scientific">Enterococcus aquimarinus</name>
    <dbReference type="NCBI Taxonomy" id="328396"/>
    <lineage>
        <taxon>Bacteria</taxon>
        <taxon>Bacillati</taxon>
        <taxon>Bacillota</taxon>
        <taxon>Bacilli</taxon>
        <taxon>Lactobacillales</taxon>
        <taxon>Enterococcaceae</taxon>
        <taxon>Enterococcus</taxon>
    </lineage>
</organism>
<dbReference type="EMBL" id="JXKD01000005">
    <property type="protein sequence ID" value="OJG11003.1"/>
    <property type="molecule type" value="Genomic_DNA"/>
</dbReference>
<feature type="domain" description="N-acetyltransferase" evidence="2">
    <location>
        <begin position="3"/>
        <end position="143"/>
    </location>
</feature>
<dbReference type="InterPro" id="IPR050769">
    <property type="entry name" value="NAT_camello-type"/>
</dbReference>
<gene>
    <name evidence="3" type="ORF">K8V42_02410</name>
    <name evidence="4" type="ORF">RU93_GL001876</name>
</gene>
<dbReference type="CDD" id="cd04301">
    <property type="entry name" value="NAT_SF"/>
    <property type="match status" value="1"/>
</dbReference>
<evidence type="ECO:0000256" key="1">
    <source>
        <dbReference type="ARBA" id="ARBA00022679"/>
    </source>
</evidence>
<dbReference type="EMBL" id="JAJJVO010000043">
    <property type="protein sequence ID" value="MCC9273123.1"/>
    <property type="molecule type" value="Genomic_DNA"/>
</dbReference>
<dbReference type="PANTHER" id="PTHR13947">
    <property type="entry name" value="GNAT FAMILY N-ACETYLTRANSFERASE"/>
    <property type="match status" value="1"/>
</dbReference>
<reference evidence="3" key="2">
    <citation type="journal article" date="2021" name="PeerJ">
        <title>Extensive microbial diversity within the chicken gut microbiome revealed by metagenomics and culture.</title>
        <authorList>
            <person name="Gilroy R."/>
            <person name="Ravi A."/>
            <person name="Getino M."/>
            <person name="Pursley I."/>
            <person name="Horton D.L."/>
            <person name="Alikhan N.F."/>
            <person name="Baker D."/>
            <person name="Gharbi K."/>
            <person name="Hall N."/>
            <person name="Watson M."/>
            <person name="Adriaenssens E.M."/>
            <person name="Foster-Nyarko E."/>
            <person name="Jarju S."/>
            <person name="Secka A."/>
            <person name="Antonio M."/>
            <person name="Oren A."/>
            <person name="Chaudhuri R.R."/>
            <person name="La Ragione R."/>
            <person name="Hildebrand F."/>
            <person name="Pallen M.J."/>
        </authorList>
    </citation>
    <scope>NUCLEOTIDE SEQUENCE</scope>
    <source>
        <strain evidence="3">150</strain>
    </source>
</reference>
<dbReference type="GO" id="GO:0008080">
    <property type="term" value="F:N-acetyltransferase activity"/>
    <property type="evidence" value="ECO:0007669"/>
    <property type="project" value="InterPro"/>
</dbReference>
<dbReference type="InterPro" id="IPR000182">
    <property type="entry name" value="GNAT_dom"/>
</dbReference>
<keyword evidence="1" id="KW-0808">Transferase</keyword>
<evidence type="ECO:0000313" key="4">
    <source>
        <dbReference type="EMBL" id="OJG11003.1"/>
    </source>
</evidence>
<dbReference type="OrthoDB" id="162775at2"/>
<protein>
    <submittedName>
        <fullName evidence="3">GNAT family N-acetyltransferase</fullName>
    </submittedName>
</protein>
<dbReference type="Proteomes" id="UP000182149">
    <property type="component" value="Unassembled WGS sequence"/>
</dbReference>
<dbReference type="STRING" id="328396.RU93_GL001876"/>
<reference evidence="3" key="3">
    <citation type="submission" date="2021-11" db="EMBL/GenBank/DDBJ databases">
        <authorList>
            <person name="Gilroy R."/>
        </authorList>
    </citation>
    <scope>NUCLEOTIDE SEQUENCE</scope>
    <source>
        <strain evidence="3">150</strain>
    </source>
</reference>
<dbReference type="Proteomes" id="UP000813384">
    <property type="component" value="Unassembled WGS sequence"/>
</dbReference>
<dbReference type="Gene3D" id="3.40.630.30">
    <property type="match status" value="1"/>
</dbReference>
<proteinExistence type="predicted"/>
<dbReference type="InterPro" id="IPR016181">
    <property type="entry name" value="Acyl_CoA_acyltransferase"/>
</dbReference>
<keyword evidence="5" id="KW-1185">Reference proteome</keyword>
<dbReference type="PANTHER" id="PTHR13947:SF37">
    <property type="entry name" value="LD18367P"/>
    <property type="match status" value="1"/>
</dbReference>
<sequence>MKNLIFNWRPEGLPEDWELLLAADPSQRIIATYLEKSAFLEARREGELVGLLLLATTSSAERGEIVNLSVRPSEQNQGIGSQLIQQALAYGKRLGYRRMEVATATTSFGPLYLYQKNGFRVTSVEQDYYLKCYDEVLMENGLLVKDRLILTQSL</sequence>
<accession>A0A1L8QU38</accession>
<dbReference type="RefSeq" id="WP_071874586.1">
    <property type="nucleotide sequence ID" value="NZ_JBHSHF010000019.1"/>
</dbReference>
<dbReference type="AlphaFoldDB" id="A0A1L8QU38"/>
<evidence type="ECO:0000313" key="3">
    <source>
        <dbReference type="EMBL" id="MCC9273123.1"/>
    </source>
</evidence>
<reference evidence="4 5" key="1">
    <citation type="submission" date="2014-12" db="EMBL/GenBank/DDBJ databases">
        <title>Draft genome sequences of 29 type strains of Enterococci.</title>
        <authorList>
            <person name="Zhong Z."/>
            <person name="Sun Z."/>
            <person name="Liu W."/>
            <person name="Zhang W."/>
            <person name="Zhang H."/>
        </authorList>
    </citation>
    <scope>NUCLEOTIDE SEQUENCE [LARGE SCALE GENOMIC DNA]</scope>
    <source>
        <strain evidence="4 5">DSM 17690</strain>
    </source>
</reference>
<comment type="caution">
    <text evidence="4">The sequence shown here is derived from an EMBL/GenBank/DDBJ whole genome shotgun (WGS) entry which is preliminary data.</text>
</comment>
<dbReference type="Pfam" id="PF00583">
    <property type="entry name" value="Acetyltransf_1"/>
    <property type="match status" value="1"/>
</dbReference>
<dbReference type="SUPFAM" id="SSF55729">
    <property type="entry name" value="Acyl-CoA N-acyltransferases (Nat)"/>
    <property type="match status" value="1"/>
</dbReference>
<evidence type="ECO:0000313" key="5">
    <source>
        <dbReference type="Proteomes" id="UP000182149"/>
    </source>
</evidence>